<accession>A0ABS6FJG0</accession>
<protein>
    <submittedName>
        <fullName evidence="6">RNA methyltransferase</fullName>
    </submittedName>
</protein>
<reference evidence="6 7" key="1">
    <citation type="submission" date="2021-06" db="EMBL/GenBank/DDBJ databases">
        <authorList>
            <person name="Sun Q."/>
            <person name="Li D."/>
        </authorList>
    </citation>
    <scope>NUCLEOTIDE SEQUENCE [LARGE SCALE GENOMIC DNA]</scope>
    <source>
        <strain evidence="6 7">MSJ-1</strain>
    </source>
</reference>
<gene>
    <name evidence="6" type="ORF">KQI68_09790</name>
</gene>
<evidence type="ECO:0000256" key="1">
    <source>
        <dbReference type="ARBA" id="ARBA00007228"/>
    </source>
</evidence>
<sequence length="248" mass="28394">MIISSKNNSHFKFFKSLKEKKYRQENKLFMVEKPVVIEEAIEFVPEYISISEEAYNENKFEEILKIVDKERIFIFSDNLFKNLADAVTSPGIIAYYKEIHRDFNENRGKFLYLDDIREPGNLGGIIRSADAFNLDGVIISPNSVDVYNPKTVRSSMSSIFKVPIYFMPREDLLKLDFNILATALSNSTSTRDYEFKDKDIVVIGNEAKGVSKFLMENANGYLNIPISESVDSLNANVAASIIIYEMMK</sequence>
<dbReference type="Proteomes" id="UP000783742">
    <property type="component" value="Unassembled WGS sequence"/>
</dbReference>
<dbReference type="InterPro" id="IPR001537">
    <property type="entry name" value="SpoU_MeTrfase"/>
</dbReference>
<organism evidence="6 7">
    <name type="scientific">Peptoniphilus ovalis</name>
    <dbReference type="NCBI Taxonomy" id="2841503"/>
    <lineage>
        <taxon>Bacteria</taxon>
        <taxon>Bacillati</taxon>
        <taxon>Bacillota</taxon>
        <taxon>Tissierellia</taxon>
        <taxon>Tissierellales</taxon>
        <taxon>Peptoniphilaceae</taxon>
        <taxon>Peptoniphilus</taxon>
    </lineage>
</organism>
<keyword evidence="7" id="KW-1185">Reference proteome</keyword>
<dbReference type="InterPro" id="IPR051259">
    <property type="entry name" value="rRNA_Methyltransferase"/>
</dbReference>
<evidence type="ECO:0000313" key="7">
    <source>
        <dbReference type="Proteomes" id="UP000783742"/>
    </source>
</evidence>
<evidence type="ECO:0000256" key="2">
    <source>
        <dbReference type="ARBA" id="ARBA00022603"/>
    </source>
</evidence>
<dbReference type="Pfam" id="PF00588">
    <property type="entry name" value="SpoU_methylase"/>
    <property type="match status" value="1"/>
</dbReference>
<evidence type="ECO:0000313" key="6">
    <source>
        <dbReference type="EMBL" id="MBU5670121.1"/>
    </source>
</evidence>
<evidence type="ECO:0000256" key="3">
    <source>
        <dbReference type="ARBA" id="ARBA00022679"/>
    </source>
</evidence>
<dbReference type="PANTHER" id="PTHR43191">
    <property type="entry name" value="RRNA METHYLTRANSFERASE 3"/>
    <property type="match status" value="1"/>
</dbReference>
<name>A0ABS6FJG0_9FIRM</name>
<proteinExistence type="inferred from homology"/>
<evidence type="ECO:0000259" key="4">
    <source>
        <dbReference type="Pfam" id="PF00588"/>
    </source>
</evidence>
<dbReference type="EMBL" id="JAHLQO010000006">
    <property type="protein sequence ID" value="MBU5670121.1"/>
    <property type="molecule type" value="Genomic_DNA"/>
</dbReference>
<dbReference type="RefSeq" id="WP_216549940.1">
    <property type="nucleotide sequence ID" value="NZ_JAHLQO010000006.1"/>
</dbReference>
<evidence type="ECO:0000259" key="5">
    <source>
        <dbReference type="Pfam" id="PF22435"/>
    </source>
</evidence>
<feature type="domain" description="MRM3-like substrate binding" evidence="5">
    <location>
        <begin position="8"/>
        <end position="94"/>
    </location>
</feature>
<dbReference type="GO" id="GO:0032259">
    <property type="term" value="P:methylation"/>
    <property type="evidence" value="ECO:0007669"/>
    <property type="project" value="UniProtKB-KW"/>
</dbReference>
<comment type="similarity">
    <text evidence="1">Belongs to the class IV-like SAM-binding methyltransferase superfamily. RNA methyltransferase TrmH family.</text>
</comment>
<dbReference type="Pfam" id="PF22435">
    <property type="entry name" value="MRM3-like_sub_bind"/>
    <property type="match status" value="1"/>
</dbReference>
<dbReference type="PANTHER" id="PTHR43191:SF2">
    <property type="entry name" value="RRNA METHYLTRANSFERASE 3, MITOCHONDRIAL"/>
    <property type="match status" value="1"/>
</dbReference>
<feature type="domain" description="tRNA/rRNA methyltransferase SpoU type" evidence="4">
    <location>
        <begin position="110"/>
        <end position="244"/>
    </location>
</feature>
<dbReference type="GO" id="GO:0008168">
    <property type="term" value="F:methyltransferase activity"/>
    <property type="evidence" value="ECO:0007669"/>
    <property type="project" value="UniProtKB-KW"/>
</dbReference>
<keyword evidence="3" id="KW-0808">Transferase</keyword>
<dbReference type="CDD" id="cd18095">
    <property type="entry name" value="SpoU-like_rRNA-MTase"/>
    <property type="match status" value="1"/>
</dbReference>
<dbReference type="InterPro" id="IPR053888">
    <property type="entry name" value="MRM3-like_sub_bind"/>
</dbReference>
<keyword evidence="2 6" id="KW-0489">Methyltransferase</keyword>
<comment type="caution">
    <text evidence="6">The sequence shown here is derived from an EMBL/GenBank/DDBJ whole genome shotgun (WGS) entry which is preliminary data.</text>
</comment>